<evidence type="ECO:0000256" key="3">
    <source>
        <dbReference type="ARBA" id="ARBA00023082"/>
    </source>
</evidence>
<dbReference type="Proteomes" id="UP000198850">
    <property type="component" value="Unassembled WGS sequence"/>
</dbReference>
<evidence type="ECO:0000256" key="4">
    <source>
        <dbReference type="ARBA" id="ARBA00023163"/>
    </source>
</evidence>
<dbReference type="InterPro" id="IPR014284">
    <property type="entry name" value="RNA_pol_sigma-70_dom"/>
</dbReference>
<dbReference type="PANTHER" id="PTHR43133:SF46">
    <property type="entry name" value="RNA POLYMERASE SIGMA-70 FACTOR ECF SUBFAMILY"/>
    <property type="match status" value="1"/>
</dbReference>
<dbReference type="InterPro" id="IPR014327">
    <property type="entry name" value="RNA_pol_sigma70_bacteroid"/>
</dbReference>
<dbReference type="SUPFAM" id="SSF88659">
    <property type="entry name" value="Sigma3 and sigma4 domains of RNA polymerase sigma factors"/>
    <property type="match status" value="1"/>
</dbReference>
<evidence type="ECO:0000313" key="8">
    <source>
        <dbReference type="EMBL" id="SEB09644.1"/>
    </source>
</evidence>
<keyword evidence="5" id="KW-1133">Transmembrane helix</keyword>
<dbReference type="Gene3D" id="1.10.10.10">
    <property type="entry name" value="Winged helix-like DNA-binding domain superfamily/Winged helix DNA-binding domain"/>
    <property type="match status" value="1"/>
</dbReference>
<evidence type="ECO:0000256" key="2">
    <source>
        <dbReference type="ARBA" id="ARBA00023015"/>
    </source>
</evidence>
<dbReference type="GO" id="GO:0006352">
    <property type="term" value="P:DNA-templated transcription initiation"/>
    <property type="evidence" value="ECO:0007669"/>
    <property type="project" value="InterPro"/>
</dbReference>
<dbReference type="AlphaFoldDB" id="A0A1H4GJ93"/>
<comment type="similarity">
    <text evidence="1">Belongs to the sigma-70 factor family. ECF subfamily.</text>
</comment>
<dbReference type="SUPFAM" id="SSF88946">
    <property type="entry name" value="Sigma2 domain of RNA polymerase sigma factors"/>
    <property type="match status" value="1"/>
</dbReference>
<dbReference type="CDD" id="cd06171">
    <property type="entry name" value="Sigma70_r4"/>
    <property type="match status" value="1"/>
</dbReference>
<feature type="domain" description="RNA polymerase sigma factor 70 region 4 type 2" evidence="7">
    <location>
        <begin position="123"/>
        <end position="174"/>
    </location>
</feature>
<protein>
    <submittedName>
        <fullName evidence="8">RNA polymerase sigma-70 factor, ECF subfamily</fullName>
    </submittedName>
</protein>
<dbReference type="GO" id="GO:0016987">
    <property type="term" value="F:sigma factor activity"/>
    <property type="evidence" value="ECO:0007669"/>
    <property type="project" value="UniProtKB-KW"/>
</dbReference>
<dbReference type="InterPro" id="IPR013249">
    <property type="entry name" value="RNA_pol_sigma70_r4_t2"/>
</dbReference>
<sequence length="197" mass="22961">MQTDQPLIVQDTSDFNLEGQRFDLVYTEHYVSLFKYAYTMVNDEVLAEEMVHQVFLRILEKNGSVTISTSLRSYLYRSVHNECLNHIKHEKVKDAHIAGTNAGLNYHTETPSGTMQYKELKFQLQAAINELPEQCRTIFQMSRFDELKYAEIALELGISIKTVENQIGKALKRLRVQLADYLPFILWFLLNILLLKR</sequence>
<gene>
    <name evidence="8" type="ORF">SAMN05443550_110114</name>
</gene>
<keyword evidence="4" id="KW-0804">Transcription</keyword>
<evidence type="ECO:0000256" key="5">
    <source>
        <dbReference type="SAM" id="Phobius"/>
    </source>
</evidence>
<dbReference type="GO" id="GO:0003677">
    <property type="term" value="F:DNA binding"/>
    <property type="evidence" value="ECO:0007669"/>
    <property type="project" value="InterPro"/>
</dbReference>
<dbReference type="STRING" id="425514.SAMN05443550_110114"/>
<accession>A0A1H4GJ93</accession>
<evidence type="ECO:0000259" key="7">
    <source>
        <dbReference type="Pfam" id="PF08281"/>
    </source>
</evidence>
<feature type="domain" description="RNA polymerase sigma-70 region 2" evidence="6">
    <location>
        <begin position="26"/>
        <end position="90"/>
    </location>
</feature>
<dbReference type="InterPro" id="IPR036388">
    <property type="entry name" value="WH-like_DNA-bd_sf"/>
</dbReference>
<evidence type="ECO:0000259" key="6">
    <source>
        <dbReference type="Pfam" id="PF04542"/>
    </source>
</evidence>
<feature type="transmembrane region" description="Helical" evidence="5">
    <location>
        <begin position="178"/>
        <end position="195"/>
    </location>
</feature>
<dbReference type="Gene3D" id="1.10.1740.10">
    <property type="match status" value="1"/>
</dbReference>
<evidence type="ECO:0000256" key="1">
    <source>
        <dbReference type="ARBA" id="ARBA00010641"/>
    </source>
</evidence>
<keyword evidence="9" id="KW-1185">Reference proteome</keyword>
<keyword evidence="5" id="KW-0472">Membrane</keyword>
<dbReference type="Pfam" id="PF08281">
    <property type="entry name" value="Sigma70_r4_2"/>
    <property type="match status" value="1"/>
</dbReference>
<dbReference type="InterPro" id="IPR007627">
    <property type="entry name" value="RNA_pol_sigma70_r2"/>
</dbReference>
<dbReference type="PANTHER" id="PTHR43133">
    <property type="entry name" value="RNA POLYMERASE ECF-TYPE SIGMA FACTO"/>
    <property type="match status" value="1"/>
</dbReference>
<dbReference type="NCBIfam" id="TIGR02937">
    <property type="entry name" value="sigma70-ECF"/>
    <property type="match status" value="1"/>
</dbReference>
<keyword evidence="2" id="KW-0805">Transcription regulation</keyword>
<name>A0A1H4GJ93_9SPHI</name>
<evidence type="ECO:0000313" key="9">
    <source>
        <dbReference type="Proteomes" id="UP000198850"/>
    </source>
</evidence>
<reference evidence="8 9" key="1">
    <citation type="submission" date="2016-10" db="EMBL/GenBank/DDBJ databases">
        <authorList>
            <person name="de Groot N.N."/>
        </authorList>
    </citation>
    <scope>NUCLEOTIDE SEQUENCE [LARGE SCALE GENOMIC DNA]</scope>
    <source>
        <strain evidence="8 9">DSM 19033</strain>
    </source>
</reference>
<dbReference type="NCBIfam" id="TIGR02985">
    <property type="entry name" value="Sig70_bacteroi1"/>
    <property type="match status" value="1"/>
</dbReference>
<dbReference type="InterPro" id="IPR013325">
    <property type="entry name" value="RNA_pol_sigma_r2"/>
</dbReference>
<dbReference type="InterPro" id="IPR013324">
    <property type="entry name" value="RNA_pol_sigma_r3/r4-like"/>
</dbReference>
<keyword evidence="5" id="KW-0812">Transmembrane</keyword>
<proteinExistence type="inferred from homology"/>
<keyword evidence="3" id="KW-0731">Sigma factor</keyword>
<organism evidence="8 9">
    <name type="scientific">Pedobacter hartonius</name>
    <dbReference type="NCBI Taxonomy" id="425514"/>
    <lineage>
        <taxon>Bacteria</taxon>
        <taxon>Pseudomonadati</taxon>
        <taxon>Bacteroidota</taxon>
        <taxon>Sphingobacteriia</taxon>
        <taxon>Sphingobacteriales</taxon>
        <taxon>Sphingobacteriaceae</taxon>
        <taxon>Pedobacter</taxon>
    </lineage>
</organism>
<dbReference type="Pfam" id="PF04542">
    <property type="entry name" value="Sigma70_r2"/>
    <property type="match status" value="1"/>
</dbReference>
<dbReference type="InterPro" id="IPR039425">
    <property type="entry name" value="RNA_pol_sigma-70-like"/>
</dbReference>
<dbReference type="EMBL" id="FNRA01000010">
    <property type="protein sequence ID" value="SEB09644.1"/>
    <property type="molecule type" value="Genomic_DNA"/>
</dbReference>